<dbReference type="Pfam" id="PF01915">
    <property type="entry name" value="Glyco_hydro_3_C"/>
    <property type="match status" value="1"/>
</dbReference>
<evidence type="ECO:0000256" key="20">
    <source>
        <dbReference type="ARBA" id="ARBA00083231"/>
    </source>
</evidence>
<protein>
    <recommendedName>
        <fullName evidence="18">Beta-glucosidase cel3A</fullName>
        <ecNumber evidence="5">3.2.1.21</ecNumber>
    </recommendedName>
    <alternativeName>
        <fullName evidence="15">Beta-D-glucoside glucohydrolase G</fullName>
    </alternativeName>
    <alternativeName>
        <fullName evidence="19">Beta-D-glucoside glucohydrolase cel3A</fullName>
    </alternativeName>
    <alternativeName>
        <fullName evidence="16">Cellobiase G</fullName>
    </alternativeName>
    <alternativeName>
        <fullName evidence="21">Cellobiase cel3A</fullName>
    </alternativeName>
    <alternativeName>
        <fullName evidence="17">Gentiobiase G</fullName>
    </alternativeName>
    <alternativeName>
        <fullName evidence="20">Gentiobiase cel3A</fullName>
    </alternativeName>
    <alternativeName>
        <fullName evidence="14">Probable beta-glucosidase G</fullName>
    </alternativeName>
</protein>
<evidence type="ECO:0000256" key="21">
    <source>
        <dbReference type="ARBA" id="ARBA00083611"/>
    </source>
</evidence>
<evidence type="ECO:0000256" key="17">
    <source>
        <dbReference type="ARBA" id="ARBA00041808"/>
    </source>
</evidence>
<dbReference type="Gene3D" id="3.20.20.300">
    <property type="entry name" value="Glycoside hydrolase, family 3, N-terminal domain"/>
    <property type="match status" value="1"/>
</dbReference>
<keyword evidence="12" id="KW-0624">Polysaccharide degradation</keyword>
<dbReference type="InterPro" id="IPR001764">
    <property type="entry name" value="Glyco_hydro_3_N"/>
</dbReference>
<evidence type="ECO:0000313" key="24">
    <source>
        <dbReference type="Proteomes" id="UP001265746"/>
    </source>
</evidence>
<dbReference type="Pfam" id="PF00933">
    <property type="entry name" value="Glyco_hydro_3"/>
    <property type="match status" value="1"/>
</dbReference>
<evidence type="ECO:0000256" key="16">
    <source>
        <dbReference type="ARBA" id="ARBA00041601"/>
    </source>
</evidence>
<dbReference type="InterPro" id="IPR050288">
    <property type="entry name" value="Cellulose_deg_GH3"/>
</dbReference>
<keyword evidence="8" id="KW-0378">Hydrolase</keyword>
<keyword evidence="6" id="KW-0964">Secreted</keyword>
<evidence type="ECO:0000256" key="12">
    <source>
        <dbReference type="ARBA" id="ARBA00023326"/>
    </source>
</evidence>
<keyword evidence="7" id="KW-0732">Signal</keyword>
<evidence type="ECO:0000256" key="15">
    <source>
        <dbReference type="ARBA" id="ARBA00041276"/>
    </source>
</evidence>
<evidence type="ECO:0000256" key="18">
    <source>
        <dbReference type="ARBA" id="ARBA00070030"/>
    </source>
</evidence>
<feature type="domain" description="Fibronectin type III-like" evidence="22">
    <location>
        <begin position="730"/>
        <end position="799"/>
    </location>
</feature>
<dbReference type="PANTHER" id="PTHR42715">
    <property type="entry name" value="BETA-GLUCOSIDASE"/>
    <property type="match status" value="1"/>
</dbReference>
<dbReference type="InterPro" id="IPR036881">
    <property type="entry name" value="Glyco_hydro_3_C_sf"/>
</dbReference>
<dbReference type="Proteomes" id="UP001265746">
    <property type="component" value="Unassembled WGS sequence"/>
</dbReference>
<sequence length="814" mass="88111">MALGQGDYEIVDPNLFSPREPVTPYSFPSPNATGMGGWDVAIARARRFVAELTIEEKVSICTGNGFPKEPEHLKIIGARINNTIFSPTASIPHLSCQGGISPIERINFTGLCYVDSDTGSQSLGIGNAHSYGTGFPAGVTAASTWNRELIRARAYAIATEFKAKGIHAVLGPVLALARFPGGGTNFEGFGADPFLIGVAGYETVVGHQGAGVQAEAKQFLGYDGQQYNRTYYSSNIDDKTLHEVEVWPYAEAVRAGTACVMTSYPYVNNSQASQNAHLINDILKTHLGFQGYTQSDWFALKSGVSAILAGLDQDMPGTAVSDTDNTWSYYGGNYTTAVINGSVPEWRLTDAATRILTPYFWLGQDRNYPSINLEDDPRKTITNSQRQRHRAIAREVAATGMVLLKNTAGRKGLPLVRPTTIALFGPAAGQNPYGPNQYGYGPRADPADFEIPLGYGSTPLTMGIAQGTLAGGGGSGTTFYPRLEDPISAIQERASKDLTLVDWSTTTNLNMASFVAKRATVCLPIVSSFSGEGTDRNLSLLHNGDDLIKTVANGCDNTIPVIQSVGQVNLEASSFSSAWIDHPNVTAVVWANLGGQELGPALVDILYGAVNPSGRLVYTIARNDSDYAQPHIVTTPQPYPQLNYTEGVSVDYRGFEKNNKTPRYWFGHGLSYSNFTYSDLLIRAQAGLSESLRQPINYVADAPGGDSRLYDVAIVVEFQLRNEGPWDGTEIPQLYLEMPPKAGNPTKVLRGFENVHIRDGETKPVKIFLTRKDISYWDVVEQTWVVASGSFTVFVGASSNDIRLTDDFSISGSI</sequence>
<evidence type="ECO:0000256" key="2">
    <source>
        <dbReference type="ARBA" id="ARBA00004613"/>
    </source>
</evidence>
<dbReference type="PRINTS" id="PR00133">
    <property type="entry name" value="GLHYDRLASE3"/>
</dbReference>
<proteinExistence type="inferred from homology"/>
<organism evidence="23 24">
    <name type="scientific">Phomopsis amygdali</name>
    <name type="common">Fusicoccum amygdali</name>
    <dbReference type="NCBI Taxonomy" id="1214568"/>
    <lineage>
        <taxon>Eukaryota</taxon>
        <taxon>Fungi</taxon>
        <taxon>Dikarya</taxon>
        <taxon>Ascomycota</taxon>
        <taxon>Pezizomycotina</taxon>
        <taxon>Sordariomycetes</taxon>
        <taxon>Sordariomycetidae</taxon>
        <taxon>Diaporthales</taxon>
        <taxon>Diaporthaceae</taxon>
        <taxon>Diaporthe</taxon>
    </lineage>
</organism>
<evidence type="ECO:0000313" key="23">
    <source>
        <dbReference type="EMBL" id="KAK2607884.1"/>
    </source>
</evidence>
<dbReference type="SUPFAM" id="SSF51445">
    <property type="entry name" value="(Trans)glycosidases"/>
    <property type="match status" value="1"/>
</dbReference>
<evidence type="ECO:0000256" key="7">
    <source>
        <dbReference type="ARBA" id="ARBA00022729"/>
    </source>
</evidence>
<dbReference type="GO" id="GO:0005576">
    <property type="term" value="C:extracellular region"/>
    <property type="evidence" value="ECO:0007669"/>
    <property type="project" value="UniProtKB-SubCell"/>
</dbReference>
<comment type="subcellular location">
    <subcellularLocation>
        <location evidence="2">Secreted</location>
    </subcellularLocation>
</comment>
<dbReference type="SMART" id="SM01217">
    <property type="entry name" value="Fn3_like"/>
    <property type="match status" value="1"/>
</dbReference>
<dbReference type="InterPro" id="IPR026891">
    <property type="entry name" value="Fn3-like"/>
</dbReference>
<dbReference type="GO" id="GO:0008422">
    <property type="term" value="F:beta-glucosidase activity"/>
    <property type="evidence" value="ECO:0007669"/>
    <property type="project" value="UniProtKB-EC"/>
</dbReference>
<evidence type="ECO:0000256" key="11">
    <source>
        <dbReference type="ARBA" id="ARBA00023295"/>
    </source>
</evidence>
<comment type="function">
    <text evidence="13">Beta-glucosidases are one of a number of cellulolytic enzymes involved in the degradation of cellulosic biomass. Catalyzes the last step releasing glucose from the inhibitory cellobiose.</text>
</comment>
<evidence type="ECO:0000256" key="8">
    <source>
        <dbReference type="ARBA" id="ARBA00022801"/>
    </source>
</evidence>
<evidence type="ECO:0000256" key="10">
    <source>
        <dbReference type="ARBA" id="ARBA00023277"/>
    </source>
</evidence>
<dbReference type="Gene3D" id="2.60.40.10">
    <property type="entry name" value="Immunoglobulins"/>
    <property type="match status" value="1"/>
</dbReference>
<keyword evidence="11" id="KW-0326">Glycosidase</keyword>
<dbReference type="InterPro" id="IPR002772">
    <property type="entry name" value="Glyco_hydro_3_C"/>
</dbReference>
<evidence type="ECO:0000256" key="4">
    <source>
        <dbReference type="ARBA" id="ARBA00005336"/>
    </source>
</evidence>
<keyword evidence="9" id="KW-0325">Glycoprotein</keyword>
<dbReference type="EMBL" id="JAUJFL010000003">
    <property type="protein sequence ID" value="KAK2607884.1"/>
    <property type="molecule type" value="Genomic_DNA"/>
</dbReference>
<evidence type="ECO:0000256" key="3">
    <source>
        <dbReference type="ARBA" id="ARBA00004987"/>
    </source>
</evidence>
<gene>
    <name evidence="23" type="ORF">N8I77_006527</name>
</gene>
<dbReference type="FunFam" id="3.20.20.300:FF:000002">
    <property type="entry name" value="Probable beta-glucosidase"/>
    <property type="match status" value="1"/>
</dbReference>
<dbReference type="GO" id="GO:0009251">
    <property type="term" value="P:glucan catabolic process"/>
    <property type="evidence" value="ECO:0007669"/>
    <property type="project" value="TreeGrafter"/>
</dbReference>
<keyword evidence="24" id="KW-1185">Reference proteome</keyword>
<evidence type="ECO:0000256" key="9">
    <source>
        <dbReference type="ARBA" id="ARBA00023180"/>
    </source>
</evidence>
<comment type="similarity">
    <text evidence="4">Belongs to the glycosyl hydrolase 3 family.</text>
</comment>
<evidence type="ECO:0000256" key="19">
    <source>
        <dbReference type="ARBA" id="ARBA00078013"/>
    </source>
</evidence>
<comment type="catalytic activity">
    <reaction evidence="1">
        <text>Hydrolysis of terminal, non-reducing beta-D-glucosyl residues with release of beta-D-glucose.</text>
        <dbReference type="EC" id="3.2.1.21"/>
    </reaction>
</comment>
<dbReference type="AlphaFoldDB" id="A0AAD9W4L8"/>
<name>A0AAD9W4L8_PHOAM</name>
<evidence type="ECO:0000256" key="1">
    <source>
        <dbReference type="ARBA" id="ARBA00000448"/>
    </source>
</evidence>
<dbReference type="PANTHER" id="PTHR42715:SF12">
    <property type="entry name" value="BETA-GLUCOSIDASE G-RELATED"/>
    <property type="match status" value="1"/>
</dbReference>
<evidence type="ECO:0000256" key="6">
    <source>
        <dbReference type="ARBA" id="ARBA00022525"/>
    </source>
</evidence>
<reference evidence="23" key="1">
    <citation type="submission" date="2023-06" db="EMBL/GenBank/DDBJ databases">
        <authorList>
            <person name="Noh H."/>
        </authorList>
    </citation>
    <scope>NUCLEOTIDE SEQUENCE</scope>
    <source>
        <strain evidence="23">DUCC20226</strain>
    </source>
</reference>
<dbReference type="Gene3D" id="3.40.50.1700">
    <property type="entry name" value="Glycoside hydrolase family 3 C-terminal domain"/>
    <property type="match status" value="1"/>
</dbReference>
<comment type="pathway">
    <text evidence="3">Glycan metabolism; cellulose degradation.</text>
</comment>
<evidence type="ECO:0000256" key="14">
    <source>
        <dbReference type="ARBA" id="ARBA00039579"/>
    </source>
</evidence>
<dbReference type="InterPro" id="IPR036962">
    <property type="entry name" value="Glyco_hydro_3_N_sf"/>
</dbReference>
<evidence type="ECO:0000259" key="22">
    <source>
        <dbReference type="SMART" id="SM01217"/>
    </source>
</evidence>
<comment type="caution">
    <text evidence="23">The sequence shown here is derived from an EMBL/GenBank/DDBJ whole genome shotgun (WGS) entry which is preliminary data.</text>
</comment>
<dbReference type="Pfam" id="PF14310">
    <property type="entry name" value="Fn3-like"/>
    <property type="match status" value="1"/>
</dbReference>
<keyword evidence="10" id="KW-0119">Carbohydrate metabolism</keyword>
<dbReference type="EC" id="3.2.1.21" evidence="5"/>
<accession>A0AAD9W4L8</accession>
<dbReference type="InterPro" id="IPR017853">
    <property type="entry name" value="GH"/>
</dbReference>
<dbReference type="InterPro" id="IPR013783">
    <property type="entry name" value="Ig-like_fold"/>
</dbReference>
<evidence type="ECO:0000256" key="13">
    <source>
        <dbReference type="ARBA" id="ARBA00024983"/>
    </source>
</evidence>
<dbReference type="SUPFAM" id="SSF52279">
    <property type="entry name" value="Beta-D-glucan exohydrolase, C-terminal domain"/>
    <property type="match status" value="1"/>
</dbReference>
<evidence type="ECO:0000256" key="5">
    <source>
        <dbReference type="ARBA" id="ARBA00012744"/>
    </source>
</evidence>